<evidence type="ECO:0000256" key="1">
    <source>
        <dbReference type="ARBA" id="ARBA00022553"/>
    </source>
</evidence>
<keyword evidence="9" id="KW-1185">Reference proteome</keyword>
<evidence type="ECO:0000313" key="9">
    <source>
        <dbReference type="Proteomes" id="UP001183648"/>
    </source>
</evidence>
<dbReference type="SUPFAM" id="SSF52172">
    <property type="entry name" value="CheY-like"/>
    <property type="match status" value="1"/>
</dbReference>
<dbReference type="GO" id="GO:0003677">
    <property type="term" value="F:DNA binding"/>
    <property type="evidence" value="ECO:0007669"/>
    <property type="project" value="UniProtKB-KW"/>
</dbReference>
<dbReference type="RefSeq" id="WP_310301012.1">
    <property type="nucleotide sequence ID" value="NZ_BAAAPS010000008.1"/>
</dbReference>
<dbReference type="Pfam" id="PF00196">
    <property type="entry name" value="GerE"/>
    <property type="match status" value="1"/>
</dbReference>
<sequence>MTVRVLVVDDHPLYREGLATAISAMPGKTVVGEAGDGDEAIRRVEELSPDVVVMDLHMPGTNGVEATRAVTALDPAPAVLVLTMLENDDSVFAAMRAGARGYLLKGSTGAEIGRALDGVANGEVVFSAGIAERVLAFFAGGPARREAVPFPQLTEREREILDLVARGLTNAAIARKFVLSDKTVRNHVSNVFTKLQVAGRAEAVARARDAGLGGPADEA</sequence>
<evidence type="ECO:0000256" key="2">
    <source>
        <dbReference type="ARBA" id="ARBA00023015"/>
    </source>
</evidence>
<proteinExistence type="predicted"/>
<keyword evidence="3 8" id="KW-0238">DNA-binding</keyword>
<dbReference type="PANTHER" id="PTHR43214:SF24">
    <property type="entry name" value="TRANSCRIPTIONAL REGULATORY PROTEIN NARL-RELATED"/>
    <property type="match status" value="1"/>
</dbReference>
<reference evidence="8 9" key="1">
    <citation type="submission" date="2023-07" db="EMBL/GenBank/DDBJ databases">
        <title>Sequencing the genomes of 1000 actinobacteria strains.</title>
        <authorList>
            <person name="Klenk H.-P."/>
        </authorList>
    </citation>
    <scope>NUCLEOTIDE SEQUENCE [LARGE SCALE GENOMIC DNA]</scope>
    <source>
        <strain evidence="8 9">DSM 19426</strain>
    </source>
</reference>
<dbReference type="Pfam" id="PF00072">
    <property type="entry name" value="Response_reg"/>
    <property type="match status" value="1"/>
</dbReference>
<keyword evidence="2" id="KW-0805">Transcription regulation</keyword>
<feature type="domain" description="HTH luxR-type" evidence="6">
    <location>
        <begin position="146"/>
        <end position="211"/>
    </location>
</feature>
<evidence type="ECO:0000256" key="4">
    <source>
        <dbReference type="ARBA" id="ARBA00023163"/>
    </source>
</evidence>
<comment type="caution">
    <text evidence="8">The sequence shown here is derived from an EMBL/GenBank/DDBJ whole genome shotgun (WGS) entry which is preliminary data.</text>
</comment>
<dbReference type="CDD" id="cd17535">
    <property type="entry name" value="REC_NarL-like"/>
    <property type="match status" value="1"/>
</dbReference>
<dbReference type="EMBL" id="JAVDYG010000001">
    <property type="protein sequence ID" value="MDR7362062.1"/>
    <property type="molecule type" value="Genomic_DNA"/>
</dbReference>
<keyword evidence="1 5" id="KW-0597">Phosphoprotein</keyword>
<dbReference type="InterPro" id="IPR039420">
    <property type="entry name" value="WalR-like"/>
</dbReference>
<evidence type="ECO:0000256" key="3">
    <source>
        <dbReference type="ARBA" id="ARBA00023125"/>
    </source>
</evidence>
<evidence type="ECO:0000259" key="6">
    <source>
        <dbReference type="PROSITE" id="PS50043"/>
    </source>
</evidence>
<protein>
    <submittedName>
        <fullName evidence="8">DNA-binding NarL/FixJ family response regulator</fullName>
    </submittedName>
</protein>
<dbReference type="InterPro" id="IPR001789">
    <property type="entry name" value="Sig_transdc_resp-reg_receiver"/>
</dbReference>
<evidence type="ECO:0000313" key="8">
    <source>
        <dbReference type="EMBL" id="MDR7362062.1"/>
    </source>
</evidence>
<name>A0ABU2BTV8_9ACTN</name>
<dbReference type="InterPro" id="IPR011006">
    <property type="entry name" value="CheY-like_superfamily"/>
</dbReference>
<dbReference type="SUPFAM" id="SSF46894">
    <property type="entry name" value="C-terminal effector domain of the bipartite response regulators"/>
    <property type="match status" value="1"/>
</dbReference>
<dbReference type="InterPro" id="IPR016032">
    <property type="entry name" value="Sig_transdc_resp-reg_C-effctor"/>
</dbReference>
<dbReference type="CDD" id="cd06170">
    <property type="entry name" value="LuxR_C_like"/>
    <property type="match status" value="1"/>
</dbReference>
<evidence type="ECO:0000256" key="5">
    <source>
        <dbReference type="PROSITE-ProRule" id="PRU00169"/>
    </source>
</evidence>
<evidence type="ECO:0000259" key="7">
    <source>
        <dbReference type="PROSITE" id="PS50110"/>
    </source>
</evidence>
<dbReference type="PRINTS" id="PR00038">
    <property type="entry name" value="HTHLUXR"/>
</dbReference>
<keyword evidence="4" id="KW-0804">Transcription</keyword>
<dbReference type="SMART" id="SM00448">
    <property type="entry name" value="REC"/>
    <property type="match status" value="1"/>
</dbReference>
<dbReference type="PROSITE" id="PS50110">
    <property type="entry name" value="RESPONSE_REGULATORY"/>
    <property type="match status" value="1"/>
</dbReference>
<dbReference type="Gene3D" id="3.40.50.2300">
    <property type="match status" value="1"/>
</dbReference>
<dbReference type="Proteomes" id="UP001183648">
    <property type="component" value="Unassembled WGS sequence"/>
</dbReference>
<dbReference type="PROSITE" id="PS00622">
    <property type="entry name" value="HTH_LUXR_1"/>
    <property type="match status" value="1"/>
</dbReference>
<dbReference type="PROSITE" id="PS50043">
    <property type="entry name" value="HTH_LUXR_2"/>
    <property type="match status" value="1"/>
</dbReference>
<organism evidence="8 9">
    <name type="scientific">Nocardioides marmoribigeumensis</name>
    <dbReference type="NCBI Taxonomy" id="433649"/>
    <lineage>
        <taxon>Bacteria</taxon>
        <taxon>Bacillati</taxon>
        <taxon>Actinomycetota</taxon>
        <taxon>Actinomycetes</taxon>
        <taxon>Propionibacteriales</taxon>
        <taxon>Nocardioidaceae</taxon>
        <taxon>Nocardioides</taxon>
    </lineage>
</organism>
<gene>
    <name evidence="8" type="ORF">J2S63_001615</name>
</gene>
<accession>A0ABU2BTV8</accession>
<dbReference type="PANTHER" id="PTHR43214">
    <property type="entry name" value="TWO-COMPONENT RESPONSE REGULATOR"/>
    <property type="match status" value="1"/>
</dbReference>
<feature type="modified residue" description="4-aspartylphosphate" evidence="5">
    <location>
        <position position="55"/>
    </location>
</feature>
<dbReference type="InterPro" id="IPR058245">
    <property type="entry name" value="NreC/VraR/RcsB-like_REC"/>
</dbReference>
<dbReference type="InterPro" id="IPR000792">
    <property type="entry name" value="Tscrpt_reg_LuxR_C"/>
</dbReference>
<dbReference type="SMART" id="SM00421">
    <property type="entry name" value="HTH_LUXR"/>
    <property type="match status" value="1"/>
</dbReference>
<feature type="domain" description="Response regulatory" evidence="7">
    <location>
        <begin position="4"/>
        <end position="120"/>
    </location>
</feature>